<evidence type="ECO:0008006" key="5">
    <source>
        <dbReference type="Google" id="ProtNLM"/>
    </source>
</evidence>
<dbReference type="Proteomes" id="UP000281553">
    <property type="component" value="Unassembled WGS sequence"/>
</dbReference>
<dbReference type="OrthoDB" id="8830751at2759"/>
<dbReference type="InterPro" id="IPR003578">
    <property type="entry name" value="Small_GTPase_Rho"/>
</dbReference>
<evidence type="ECO:0000313" key="4">
    <source>
        <dbReference type="Proteomes" id="UP000281553"/>
    </source>
</evidence>
<dbReference type="GO" id="GO:0005525">
    <property type="term" value="F:GTP binding"/>
    <property type="evidence" value="ECO:0007669"/>
    <property type="project" value="UniProtKB-KW"/>
</dbReference>
<reference evidence="3 4" key="1">
    <citation type="submission" date="2018-11" db="EMBL/GenBank/DDBJ databases">
        <authorList>
            <consortium name="Pathogen Informatics"/>
        </authorList>
    </citation>
    <scope>NUCLEOTIDE SEQUENCE [LARGE SCALE GENOMIC DNA]</scope>
</reference>
<keyword evidence="1" id="KW-0547">Nucleotide-binding</keyword>
<dbReference type="PRINTS" id="PR00449">
    <property type="entry name" value="RASTRNSFRMNG"/>
</dbReference>
<keyword evidence="2" id="KW-0342">GTP-binding</keyword>
<name>A0A3P7L2V4_DIBLA</name>
<protein>
    <recommendedName>
        <fullName evidence="5">Miro domain-containing protein</fullName>
    </recommendedName>
</protein>
<dbReference type="PROSITE" id="PS51419">
    <property type="entry name" value="RAB"/>
    <property type="match status" value="1"/>
</dbReference>
<sequence>MPLWRKGAHPIGTHVARKEIMQHTKTKQPSPCTHFSSAMPADERRKVIVVGDANCGKASLLGVFVHGCFPEVSTGMSFEECHASLTVGTEEVYLTLWNTSGQEDYHNLRPVSYLDADVCIVCFSIGSHDSLESASERWAKEVRL</sequence>
<dbReference type="InterPro" id="IPR001806">
    <property type="entry name" value="Small_GTPase"/>
</dbReference>
<dbReference type="PANTHER" id="PTHR24072">
    <property type="entry name" value="RHO FAMILY GTPASE"/>
    <property type="match status" value="1"/>
</dbReference>
<proteinExistence type="predicted"/>
<accession>A0A3P7L2V4</accession>
<evidence type="ECO:0000256" key="2">
    <source>
        <dbReference type="ARBA" id="ARBA00023134"/>
    </source>
</evidence>
<dbReference type="Pfam" id="PF00071">
    <property type="entry name" value="Ras"/>
    <property type="match status" value="1"/>
</dbReference>
<keyword evidence="4" id="KW-1185">Reference proteome</keyword>
<organism evidence="3 4">
    <name type="scientific">Dibothriocephalus latus</name>
    <name type="common">Fish tapeworm</name>
    <name type="synonym">Diphyllobothrium latum</name>
    <dbReference type="NCBI Taxonomy" id="60516"/>
    <lineage>
        <taxon>Eukaryota</taxon>
        <taxon>Metazoa</taxon>
        <taxon>Spiralia</taxon>
        <taxon>Lophotrochozoa</taxon>
        <taxon>Platyhelminthes</taxon>
        <taxon>Cestoda</taxon>
        <taxon>Eucestoda</taxon>
        <taxon>Diphyllobothriidea</taxon>
        <taxon>Diphyllobothriidae</taxon>
        <taxon>Dibothriocephalus</taxon>
    </lineage>
</organism>
<dbReference type="GO" id="GO:0003924">
    <property type="term" value="F:GTPase activity"/>
    <property type="evidence" value="ECO:0007669"/>
    <property type="project" value="InterPro"/>
</dbReference>
<gene>
    <name evidence="3" type="ORF">DILT_LOCUS7496</name>
</gene>
<dbReference type="SMART" id="SM00174">
    <property type="entry name" value="RHO"/>
    <property type="match status" value="1"/>
</dbReference>
<evidence type="ECO:0000313" key="3">
    <source>
        <dbReference type="EMBL" id="VDN11665.1"/>
    </source>
</evidence>
<dbReference type="SUPFAM" id="SSF52540">
    <property type="entry name" value="P-loop containing nucleoside triphosphate hydrolases"/>
    <property type="match status" value="1"/>
</dbReference>
<dbReference type="GO" id="GO:0007264">
    <property type="term" value="P:small GTPase-mediated signal transduction"/>
    <property type="evidence" value="ECO:0007669"/>
    <property type="project" value="InterPro"/>
</dbReference>
<dbReference type="EMBL" id="UYRU01051982">
    <property type="protein sequence ID" value="VDN11665.1"/>
    <property type="molecule type" value="Genomic_DNA"/>
</dbReference>
<evidence type="ECO:0000256" key="1">
    <source>
        <dbReference type="ARBA" id="ARBA00022741"/>
    </source>
</evidence>
<dbReference type="InterPro" id="IPR027417">
    <property type="entry name" value="P-loop_NTPase"/>
</dbReference>
<dbReference type="AlphaFoldDB" id="A0A3P7L2V4"/>
<dbReference type="Gene3D" id="3.40.50.300">
    <property type="entry name" value="P-loop containing nucleotide triphosphate hydrolases"/>
    <property type="match status" value="1"/>
</dbReference>